<feature type="transmembrane region" description="Helical" evidence="2">
    <location>
        <begin position="208"/>
        <end position="227"/>
    </location>
</feature>
<feature type="transmembrane region" description="Helical" evidence="2">
    <location>
        <begin position="29"/>
        <end position="46"/>
    </location>
</feature>
<dbReference type="Proteomes" id="UP001642484">
    <property type="component" value="Unassembled WGS sequence"/>
</dbReference>
<feature type="region of interest" description="Disordered" evidence="1">
    <location>
        <begin position="1"/>
        <end position="22"/>
    </location>
</feature>
<name>A0ABP0P766_9DINO</name>
<keyword evidence="4" id="KW-1185">Reference proteome</keyword>
<gene>
    <name evidence="3" type="ORF">CCMP2556_LOCUS35337</name>
</gene>
<keyword evidence="2" id="KW-0472">Membrane</keyword>
<evidence type="ECO:0000256" key="2">
    <source>
        <dbReference type="SAM" id="Phobius"/>
    </source>
</evidence>
<dbReference type="EMBL" id="CAXAMN010022684">
    <property type="protein sequence ID" value="CAK9071878.1"/>
    <property type="molecule type" value="Genomic_DNA"/>
</dbReference>
<accession>A0ABP0P766</accession>
<proteinExistence type="predicted"/>
<feature type="compositionally biased region" description="Polar residues" evidence="1">
    <location>
        <begin position="9"/>
        <end position="22"/>
    </location>
</feature>
<evidence type="ECO:0000313" key="4">
    <source>
        <dbReference type="Proteomes" id="UP001642484"/>
    </source>
</evidence>
<evidence type="ECO:0000313" key="3">
    <source>
        <dbReference type="EMBL" id="CAK9071878.1"/>
    </source>
</evidence>
<reference evidence="3 4" key="1">
    <citation type="submission" date="2024-02" db="EMBL/GenBank/DDBJ databases">
        <authorList>
            <person name="Chen Y."/>
            <person name="Shah S."/>
            <person name="Dougan E. K."/>
            <person name="Thang M."/>
            <person name="Chan C."/>
        </authorList>
    </citation>
    <scope>NUCLEOTIDE SEQUENCE [LARGE SCALE GENOMIC DNA]</scope>
</reference>
<evidence type="ECO:0000256" key="1">
    <source>
        <dbReference type="SAM" id="MobiDB-lite"/>
    </source>
</evidence>
<protein>
    <submittedName>
        <fullName evidence="3">Uncharacterized protein</fullName>
    </submittedName>
</protein>
<comment type="caution">
    <text evidence="3">The sequence shown here is derived from an EMBL/GenBank/DDBJ whole genome shotgun (WGS) entry which is preliminary data.</text>
</comment>
<organism evidence="3 4">
    <name type="scientific">Durusdinium trenchii</name>
    <dbReference type="NCBI Taxonomy" id="1381693"/>
    <lineage>
        <taxon>Eukaryota</taxon>
        <taxon>Sar</taxon>
        <taxon>Alveolata</taxon>
        <taxon>Dinophyceae</taxon>
        <taxon>Suessiales</taxon>
        <taxon>Symbiodiniaceae</taxon>
        <taxon>Durusdinium</taxon>
    </lineage>
</organism>
<keyword evidence="2" id="KW-1133">Transmembrane helix</keyword>
<sequence>MKWALHLRSQASESHSGATPQSVTMARPLRLRILWVVSLGIILLQAGRGRFGLKWMDRFNPRCVGAQQRDQSSSIAQIRRTHIAETRKPCAGFIHGCSSCSKSTSPRTQQSAVKEEVETTAETGIGTDPTGVVSVPTGGVDKSQLLREITSNTPGLTRSTSPRSEGGGVRLLFAPEPHESVTFALWFGPLPCFQVGTFRYCFCLSQTMVLTGFLLALAVVVMGPEILMPPRYG</sequence>
<keyword evidence="2" id="KW-0812">Transmembrane</keyword>